<name>A0A4Z2GX56_9TELE</name>
<evidence type="ECO:0000313" key="1">
    <source>
        <dbReference type="EMBL" id="TNN57891.1"/>
    </source>
</evidence>
<comment type="caution">
    <text evidence="1">The sequence shown here is derived from an EMBL/GenBank/DDBJ whole genome shotgun (WGS) entry which is preliminary data.</text>
</comment>
<reference evidence="1 2" key="1">
    <citation type="submission" date="2019-03" db="EMBL/GenBank/DDBJ databases">
        <title>First draft genome of Liparis tanakae, snailfish: a comprehensive survey of snailfish specific genes.</title>
        <authorList>
            <person name="Kim W."/>
            <person name="Song I."/>
            <person name="Jeong J.-H."/>
            <person name="Kim D."/>
            <person name="Kim S."/>
            <person name="Ryu S."/>
            <person name="Song J.Y."/>
            <person name="Lee S.K."/>
        </authorList>
    </citation>
    <scope>NUCLEOTIDE SEQUENCE [LARGE SCALE GENOMIC DNA]</scope>
    <source>
        <tissue evidence="1">Muscle</tissue>
    </source>
</reference>
<gene>
    <name evidence="1" type="ORF">EYF80_031890</name>
</gene>
<proteinExistence type="predicted"/>
<accession>A0A4Z2GX56</accession>
<protein>
    <submittedName>
        <fullName evidence="1">Uncharacterized protein</fullName>
    </submittedName>
</protein>
<dbReference type="Proteomes" id="UP000314294">
    <property type="component" value="Unassembled WGS sequence"/>
</dbReference>
<sequence>MGSRIWNDTIFSVSPCLPLPSAIITSSQDESLYCEEWFTLIGMVIKNLEWLCTLDSYTIEILGFTPSGFSPTRLFLVFPSDGLSRPFGVAVGLPTYPSLICHWA</sequence>
<dbReference type="AlphaFoldDB" id="A0A4Z2GX56"/>
<organism evidence="1 2">
    <name type="scientific">Liparis tanakae</name>
    <name type="common">Tanaka's snailfish</name>
    <dbReference type="NCBI Taxonomy" id="230148"/>
    <lineage>
        <taxon>Eukaryota</taxon>
        <taxon>Metazoa</taxon>
        <taxon>Chordata</taxon>
        <taxon>Craniata</taxon>
        <taxon>Vertebrata</taxon>
        <taxon>Euteleostomi</taxon>
        <taxon>Actinopterygii</taxon>
        <taxon>Neopterygii</taxon>
        <taxon>Teleostei</taxon>
        <taxon>Neoteleostei</taxon>
        <taxon>Acanthomorphata</taxon>
        <taxon>Eupercaria</taxon>
        <taxon>Perciformes</taxon>
        <taxon>Cottioidei</taxon>
        <taxon>Cottales</taxon>
        <taxon>Liparidae</taxon>
        <taxon>Liparis</taxon>
    </lineage>
</organism>
<dbReference type="EMBL" id="SRLO01000394">
    <property type="protein sequence ID" value="TNN57891.1"/>
    <property type="molecule type" value="Genomic_DNA"/>
</dbReference>
<keyword evidence="2" id="KW-1185">Reference proteome</keyword>
<evidence type="ECO:0000313" key="2">
    <source>
        <dbReference type="Proteomes" id="UP000314294"/>
    </source>
</evidence>